<evidence type="ECO:0000313" key="3">
    <source>
        <dbReference type="EMBL" id="MDT1064554.1"/>
    </source>
</evidence>
<organism evidence="3 4">
    <name type="scientific">Paracoccus broussonetiae</name>
    <dbReference type="NCBI Taxonomy" id="3075834"/>
    <lineage>
        <taxon>Bacteria</taxon>
        <taxon>Pseudomonadati</taxon>
        <taxon>Pseudomonadota</taxon>
        <taxon>Alphaproteobacteria</taxon>
        <taxon>Rhodobacterales</taxon>
        <taxon>Paracoccaceae</taxon>
        <taxon>Paracoccus</taxon>
    </lineage>
</organism>
<gene>
    <name evidence="3" type="ORF">RM190_22025</name>
</gene>
<reference evidence="4" key="1">
    <citation type="submission" date="2023-07" db="EMBL/GenBank/DDBJ databases">
        <title>Characterization of two Paracoccaceae strains isolated from Phycosphere and proposal of Xinfangfangia lacusdiani sp. nov.</title>
        <authorList>
            <person name="Deng Y."/>
            <person name="Zhang Y.Q."/>
        </authorList>
    </citation>
    <scope>NUCLEOTIDE SEQUENCE [LARGE SCALE GENOMIC DNA]</scope>
    <source>
        <strain evidence="4">CPCC 101403</strain>
    </source>
</reference>
<sequence length="317" mass="34178">MIQNPHAFVAARSRHPALLDPWEAALEFGPGTVMAVMTETQGPAYRRRGASMALAADGRIAGALSSGCIEADLIVHSRRVRDNGQTIRLRYGEGSPFLDLRLPCGGAIEVMLFLLRDHEALVELSRMRAARRHVALTLSDSGRLCLGEGRGLALSFRAGLRFVIFGAGPEAAVFAELVHSLHHDHMLLSHEDQSLALAEGMGCNVRRLGPLPDMDELMPDERCAAVLFYHDHDHEPAILRQLLARPAFYIGAQGSRATQRNRLSQLAGLGVPAADCTRVRGPIGLIPSARDPGQLAISVLAEVMAAAGDTISARRVT</sequence>
<feature type="domain" description="XdhC- CoxI" evidence="1">
    <location>
        <begin position="32"/>
        <end position="92"/>
    </location>
</feature>
<dbReference type="Gene3D" id="3.40.50.720">
    <property type="entry name" value="NAD(P)-binding Rossmann-like Domain"/>
    <property type="match status" value="1"/>
</dbReference>
<feature type="domain" description="XdhC Rossmann" evidence="2">
    <location>
        <begin position="163"/>
        <end position="303"/>
    </location>
</feature>
<keyword evidence="4" id="KW-1185">Reference proteome</keyword>
<comment type="caution">
    <text evidence="3">The sequence shown here is derived from an EMBL/GenBank/DDBJ whole genome shotgun (WGS) entry which is preliminary data.</text>
</comment>
<accession>A0ABU3EJZ7</accession>
<dbReference type="PANTHER" id="PTHR30388:SF4">
    <property type="entry name" value="MOLYBDENUM COFACTOR INSERTION CHAPERONE PAOD"/>
    <property type="match status" value="1"/>
</dbReference>
<protein>
    <submittedName>
        <fullName evidence="3">XdhC family protein</fullName>
    </submittedName>
</protein>
<dbReference type="Pfam" id="PF02625">
    <property type="entry name" value="XdhC_CoxI"/>
    <property type="match status" value="1"/>
</dbReference>
<proteinExistence type="predicted"/>
<dbReference type="InterPro" id="IPR027051">
    <property type="entry name" value="XdhC_Rossmann_dom"/>
</dbReference>
<dbReference type="Proteomes" id="UP001251085">
    <property type="component" value="Unassembled WGS sequence"/>
</dbReference>
<evidence type="ECO:0000259" key="1">
    <source>
        <dbReference type="Pfam" id="PF02625"/>
    </source>
</evidence>
<dbReference type="RefSeq" id="WP_311761639.1">
    <property type="nucleotide sequence ID" value="NZ_JAVRQI010000025.1"/>
</dbReference>
<dbReference type="InterPro" id="IPR003777">
    <property type="entry name" value="XdhC_CoxI"/>
</dbReference>
<name>A0ABU3EJZ7_9RHOB</name>
<evidence type="ECO:0000259" key="2">
    <source>
        <dbReference type="Pfam" id="PF13478"/>
    </source>
</evidence>
<dbReference type="InterPro" id="IPR052698">
    <property type="entry name" value="MoCofactor_Util/Proc"/>
</dbReference>
<dbReference type="Pfam" id="PF13478">
    <property type="entry name" value="XdhC_C"/>
    <property type="match status" value="1"/>
</dbReference>
<evidence type="ECO:0000313" key="4">
    <source>
        <dbReference type="Proteomes" id="UP001251085"/>
    </source>
</evidence>
<dbReference type="EMBL" id="JAVRQI010000025">
    <property type="protein sequence ID" value="MDT1064554.1"/>
    <property type="molecule type" value="Genomic_DNA"/>
</dbReference>
<dbReference type="PANTHER" id="PTHR30388">
    <property type="entry name" value="ALDEHYDE OXIDOREDUCTASE MOLYBDENUM COFACTOR ASSEMBLY PROTEIN"/>
    <property type="match status" value="1"/>
</dbReference>